<dbReference type="InterPro" id="IPR005467">
    <property type="entry name" value="His_kinase_dom"/>
</dbReference>
<dbReference type="Proteomes" id="UP001216189">
    <property type="component" value="Unassembled WGS sequence"/>
</dbReference>
<feature type="transmembrane region" description="Helical" evidence="6">
    <location>
        <begin position="9"/>
        <end position="35"/>
    </location>
</feature>
<dbReference type="SUPFAM" id="SSF55874">
    <property type="entry name" value="ATPase domain of HSP90 chaperone/DNA topoisomerase II/histidine kinase"/>
    <property type="match status" value="1"/>
</dbReference>
<feature type="domain" description="Histidine kinase" evidence="7">
    <location>
        <begin position="227"/>
        <end position="420"/>
    </location>
</feature>
<comment type="catalytic activity">
    <reaction evidence="1">
        <text>ATP + protein L-histidine = ADP + protein N-phospho-L-histidine.</text>
        <dbReference type="EC" id="2.7.13.3"/>
    </reaction>
</comment>
<dbReference type="CDD" id="cd00082">
    <property type="entry name" value="HisKA"/>
    <property type="match status" value="1"/>
</dbReference>
<accession>A0ABT5V3D3</accession>
<keyword evidence="6" id="KW-1133">Transmembrane helix</keyword>
<evidence type="ECO:0000313" key="8">
    <source>
        <dbReference type="EMBL" id="MDE1515657.1"/>
    </source>
</evidence>
<dbReference type="RefSeq" id="WP_274723374.1">
    <property type="nucleotide sequence ID" value="NZ_JARBFT010000013.1"/>
</dbReference>
<feature type="transmembrane region" description="Helical" evidence="6">
    <location>
        <begin position="144"/>
        <end position="166"/>
    </location>
</feature>
<sequence>MQLRRSLRIYFLAIMLLVGAMTILFMSGIAVSYFFSGMDMAIARSMRVQARTLAAEDYPVIQDDMIFVTDWQMLPMPIQTHFSESDLAPNQLAKHIDGIPLFEPPKAGLFVMKIVDNGKQLYAAIVLPPPSTHLAFEDDEVPHFYYIILTALGGLLLFSAALVMILRSVSTPVENLKDWAKSLNNQKLSEPLPHFHYSELNTLAAIIQTSFRTVQDSLDREKRFLGYTGHELRTPIAVMRTNAELLSKLVAKESDKDKQIAVLQRIERAAFTMTDLTETLLWLNRQQEQPLPTTTVALGELVSQIKQDLVYLLHDKSVNVVVLTDASTLELPVGLCRIVISNLIRNAFQHTYGGNVVIKQVGCQLTIDNHNHPRHEQAKELGFGLGLELTERLVKQYAWYYQNTTTEHGHSVTLRFRSDSPVS</sequence>
<organism evidence="8 9">
    <name type="scientific">Vibrio chanodichtyis</name>
    <dbReference type="NCBI Taxonomy" id="3027932"/>
    <lineage>
        <taxon>Bacteria</taxon>
        <taxon>Pseudomonadati</taxon>
        <taxon>Pseudomonadota</taxon>
        <taxon>Gammaproteobacteria</taxon>
        <taxon>Vibrionales</taxon>
        <taxon>Vibrionaceae</taxon>
        <taxon>Vibrio</taxon>
    </lineage>
</organism>
<evidence type="ECO:0000256" key="6">
    <source>
        <dbReference type="SAM" id="Phobius"/>
    </source>
</evidence>
<keyword evidence="6" id="KW-0812">Transmembrane</keyword>
<gene>
    <name evidence="8" type="ORF">PUN32_11605</name>
</gene>
<dbReference type="InterPro" id="IPR050428">
    <property type="entry name" value="TCS_sensor_his_kinase"/>
</dbReference>
<dbReference type="InterPro" id="IPR036890">
    <property type="entry name" value="HATPase_C_sf"/>
</dbReference>
<dbReference type="PANTHER" id="PTHR45436">
    <property type="entry name" value="SENSOR HISTIDINE KINASE YKOH"/>
    <property type="match status" value="1"/>
</dbReference>
<evidence type="ECO:0000256" key="3">
    <source>
        <dbReference type="ARBA" id="ARBA00022553"/>
    </source>
</evidence>
<reference evidence="8 9" key="1">
    <citation type="submission" date="2023-02" db="EMBL/GenBank/DDBJ databases">
        <title>Vibrio intestini sp. nov., a close relative of Vibrio cholerae isolated from the intestine of Healthy Culter dabryi.</title>
        <authorList>
            <person name="Wu N."/>
        </authorList>
    </citation>
    <scope>NUCLEOTIDE SEQUENCE [LARGE SCALE GENOMIC DNA]</scope>
    <source>
        <strain evidence="8 9">DSL-7</strain>
    </source>
</reference>
<dbReference type="PROSITE" id="PS50109">
    <property type="entry name" value="HIS_KIN"/>
    <property type="match status" value="1"/>
</dbReference>
<keyword evidence="5 8" id="KW-0418">Kinase</keyword>
<keyword evidence="3" id="KW-0597">Phosphoprotein</keyword>
<keyword evidence="9" id="KW-1185">Reference proteome</keyword>
<evidence type="ECO:0000256" key="2">
    <source>
        <dbReference type="ARBA" id="ARBA00012438"/>
    </source>
</evidence>
<dbReference type="PANTHER" id="PTHR45436:SF16">
    <property type="entry name" value="HISTIDINE KINASE"/>
    <property type="match status" value="1"/>
</dbReference>
<evidence type="ECO:0000256" key="1">
    <source>
        <dbReference type="ARBA" id="ARBA00000085"/>
    </source>
</evidence>
<dbReference type="Gene3D" id="3.30.565.10">
    <property type="entry name" value="Histidine kinase-like ATPase, C-terminal domain"/>
    <property type="match status" value="1"/>
</dbReference>
<name>A0ABT5V3D3_9VIBR</name>
<dbReference type="InterPro" id="IPR003661">
    <property type="entry name" value="HisK_dim/P_dom"/>
</dbReference>
<keyword evidence="4" id="KW-0808">Transferase</keyword>
<evidence type="ECO:0000256" key="4">
    <source>
        <dbReference type="ARBA" id="ARBA00022679"/>
    </source>
</evidence>
<evidence type="ECO:0000259" key="7">
    <source>
        <dbReference type="PROSITE" id="PS50109"/>
    </source>
</evidence>
<proteinExistence type="predicted"/>
<dbReference type="SMART" id="SM00388">
    <property type="entry name" value="HisKA"/>
    <property type="match status" value="1"/>
</dbReference>
<dbReference type="Pfam" id="PF00512">
    <property type="entry name" value="HisKA"/>
    <property type="match status" value="1"/>
</dbReference>
<dbReference type="SUPFAM" id="SSF47384">
    <property type="entry name" value="Homodimeric domain of signal transducing histidine kinase"/>
    <property type="match status" value="1"/>
</dbReference>
<dbReference type="GO" id="GO:0016301">
    <property type="term" value="F:kinase activity"/>
    <property type="evidence" value="ECO:0007669"/>
    <property type="project" value="UniProtKB-KW"/>
</dbReference>
<dbReference type="EMBL" id="JARBFT010000013">
    <property type="protein sequence ID" value="MDE1515657.1"/>
    <property type="molecule type" value="Genomic_DNA"/>
</dbReference>
<dbReference type="Gene3D" id="1.10.287.130">
    <property type="match status" value="1"/>
</dbReference>
<evidence type="ECO:0000256" key="5">
    <source>
        <dbReference type="ARBA" id="ARBA00022777"/>
    </source>
</evidence>
<comment type="caution">
    <text evidence="8">The sequence shown here is derived from an EMBL/GenBank/DDBJ whole genome shotgun (WGS) entry which is preliminary data.</text>
</comment>
<keyword evidence="6" id="KW-0472">Membrane</keyword>
<dbReference type="EC" id="2.7.13.3" evidence="2"/>
<dbReference type="InterPro" id="IPR036097">
    <property type="entry name" value="HisK_dim/P_sf"/>
</dbReference>
<evidence type="ECO:0000313" key="9">
    <source>
        <dbReference type="Proteomes" id="UP001216189"/>
    </source>
</evidence>
<protein>
    <recommendedName>
        <fullName evidence="2">histidine kinase</fullName>
        <ecNumber evidence="2">2.7.13.3</ecNumber>
    </recommendedName>
</protein>